<dbReference type="EMBL" id="JADGJH010002331">
    <property type="protein sequence ID" value="KAJ3099710.1"/>
    <property type="molecule type" value="Genomic_DNA"/>
</dbReference>
<evidence type="ECO:0000313" key="2">
    <source>
        <dbReference type="Proteomes" id="UP001211907"/>
    </source>
</evidence>
<proteinExistence type="predicted"/>
<feature type="non-terminal residue" evidence="1">
    <location>
        <position position="1"/>
    </location>
</feature>
<reference evidence="1" key="1">
    <citation type="submission" date="2020-05" db="EMBL/GenBank/DDBJ databases">
        <title>Phylogenomic resolution of chytrid fungi.</title>
        <authorList>
            <person name="Stajich J.E."/>
            <person name="Amses K."/>
            <person name="Simmons R."/>
            <person name="Seto K."/>
            <person name="Myers J."/>
            <person name="Bonds A."/>
            <person name="Quandt C.A."/>
            <person name="Barry K."/>
            <person name="Liu P."/>
            <person name="Grigoriev I."/>
            <person name="Longcore J.E."/>
            <person name="James T.Y."/>
        </authorList>
    </citation>
    <scope>NUCLEOTIDE SEQUENCE</scope>
    <source>
        <strain evidence="1">JEL0513</strain>
    </source>
</reference>
<organism evidence="1 2">
    <name type="scientific">Physocladia obscura</name>
    <dbReference type="NCBI Taxonomy" id="109957"/>
    <lineage>
        <taxon>Eukaryota</taxon>
        <taxon>Fungi</taxon>
        <taxon>Fungi incertae sedis</taxon>
        <taxon>Chytridiomycota</taxon>
        <taxon>Chytridiomycota incertae sedis</taxon>
        <taxon>Chytridiomycetes</taxon>
        <taxon>Chytridiales</taxon>
        <taxon>Chytriomycetaceae</taxon>
        <taxon>Physocladia</taxon>
    </lineage>
</organism>
<accession>A0AAD5X8I0</accession>
<evidence type="ECO:0000313" key="1">
    <source>
        <dbReference type="EMBL" id="KAJ3099710.1"/>
    </source>
</evidence>
<gene>
    <name evidence="1" type="ORF">HK100_004847</name>
</gene>
<keyword evidence="2" id="KW-1185">Reference proteome</keyword>
<protein>
    <submittedName>
        <fullName evidence="1">Uncharacterized protein</fullName>
    </submittedName>
</protein>
<dbReference type="AlphaFoldDB" id="A0AAD5X8I0"/>
<sequence>YETEAAEFADLDLVWGCWDKVMQHEIGNDGGTGNDNGINKETSNSQGLFGWLTFSLGFFESVDSDDGDLNDGGWHVVGYGELVECG</sequence>
<dbReference type="Proteomes" id="UP001211907">
    <property type="component" value="Unassembled WGS sequence"/>
</dbReference>
<name>A0AAD5X8I0_9FUNG</name>
<comment type="caution">
    <text evidence="1">The sequence shown here is derived from an EMBL/GenBank/DDBJ whole genome shotgun (WGS) entry which is preliminary data.</text>
</comment>